<sequence>MSTVKKHKSFKYWFSQALQIVLMVTVLSIGMDWYRTKDIPNEQAPPLRVLMANGEYLDVIGKSYDEPIVVYFWATWCAACKFVSPSVSWLSDYYEVVAVSGASGPKERVEQFMQVKDYQFNNINDPNSQIMRDWHISVTPTIYVIKEGEVSSITTGVTTPIGILTRIWMA</sequence>
<accession>A0ABN5PGP9</accession>
<keyword evidence="5" id="KW-1185">Reference proteome</keyword>
<gene>
    <name evidence="4" type="ORF">D1115_09825</name>
</gene>
<feature type="domain" description="Thioredoxin" evidence="3">
    <location>
        <begin position="56"/>
        <end position="159"/>
    </location>
</feature>
<dbReference type="CDD" id="cd03011">
    <property type="entry name" value="TlpA_like_ScsD_MtbDsbE"/>
    <property type="match status" value="1"/>
</dbReference>
<keyword evidence="2" id="KW-0812">Transmembrane</keyword>
<dbReference type="Proteomes" id="UP000262832">
    <property type="component" value="Chromosome I"/>
</dbReference>
<dbReference type="Gene3D" id="3.40.30.10">
    <property type="entry name" value="Glutaredoxin"/>
    <property type="match status" value="1"/>
</dbReference>
<evidence type="ECO:0000259" key="3">
    <source>
        <dbReference type="Pfam" id="PF00085"/>
    </source>
</evidence>
<feature type="transmembrane region" description="Helical" evidence="2">
    <location>
        <begin position="12"/>
        <end position="34"/>
    </location>
</feature>
<dbReference type="InterPro" id="IPR013766">
    <property type="entry name" value="Thioredoxin_domain"/>
</dbReference>
<proteinExistence type="predicted"/>
<dbReference type="EMBL" id="CP032093">
    <property type="protein sequence ID" value="AXY01417.1"/>
    <property type="molecule type" value="Genomic_DNA"/>
</dbReference>
<dbReference type="Pfam" id="PF00085">
    <property type="entry name" value="Thioredoxin"/>
    <property type="match status" value="1"/>
</dbReference>
<evidence type="ECO:0000256" key="2">
    <source>
        <dbReference type="SAM" id="Phobius"/>
    </source>
</evidence>
<dbReference type="InterPro" id="IPR036249">
    <property type="entry name" value="Thioredoxin-like_sf"/>
</dbReference>
<reference evidence="4 5" key="1">
    <citation type="submission" date="2018-08" db="EMBL/GenBank/DDBJ databases">
        <title>Genomic taxonomy of the Vibrionaceae family.</title>
        <authorList>
            <person name="Gomez-Gil B."/>
            <person name="Tanaka M."/>
            <person name="Sawabe T."/>
            <person name="Enciso-Ibarra K."/>
        </authorList>
    </citation>
    <scope>NUCLEOTIDE SEQUENCE [LARGE SCALE GENOMIC DNA]</scope>
    <source>
        <strain evidence="4 5">CAIM 1831</strain>
    </source>
</reference>
<dbReference type="PANTHER" id="PTHR42852">
    <property type="entry name" value="THIOL:DISULFIDE INTERCHANGE PROTEIN DSBE"/>
    <property type="match status" value="1"/>
</dbReference>
<dbReference type="RefSeq" id="WP_128811184.1">
    <property type="nucleotide sequence ID" value="NZ_CP032093.1"/>
</dbReference>
<name>A0ABN5PGP9_9VIBR</name>
<evidence type="ECO:0000256" key="1">
    <source>
        <dbReference type="ARBA" id="ARBA00023284"/>
    </source>
</evidence>
<organism evidence="4 5">
    <name type="scientific">Vibrio alfacsensis</name>
    <dbReference type="NCBI Taxonomy" id="1074311"/>
    <lineage>
        <taxon>Bacteria</taxon>
        <taxon>Pseudomonadati</taxon>
        <taxon>Pseudomonadota</taxon>
        <taxon>Gammaproteobacteria</taxon>
        <taxon>Vibrionales</taxon>
        <taxon>Vibrionaceae</taxon>
        <taxon>Vibrio</taxon>
    </lineage>
</organism>
<evidence type="ECO:0000313" key="4">
    <source>
        <dbReference type="EMBL" id="AXY01417.1"/>
    </source>
</evidence>
<dbReference type="PROSITE" id="PS00194">
    <property type="entry name" value="THIOREDOXIN_1"/>
    <property type="match status" value="1"/>
</dbReference>
<keyword evidence="1" id="KW-0676">Redox-active center</keyword>
<dbReference type="InterPro" id="IPR050553">
    <property type="entry name" value="Thioredoxin_ResA/DsbE_sf"/>
</dbReference>
<dbReference type="PANTHER" id="PTHR42852:SF17">
    <property type="entry name" value="THIOREDOXIN-LIKE PROTEIN HI_1115"/>
    <property type="match status" value="1"/>
</dbReference>
<evidence type="ECO:0000313" key="5">
    <source>
        <dbReference type="Proteomes" id="UP000262832"/>
    </source>
</evidence>
<protein>
    <submittedName>
        <fullName evidence="4">Protein disulfide oxidoreductase</fullName>
    </submittedName>
</protein>
<keyword evidence="2" id="KW-1133">Transmembrane helix</keyword>
<dbReference type="SUPFAM" id="SSF52833">
    <property type="entry name" value="Thioredoxin-like"/>
    <property type="match status" value="1"/>
</dbReference>
<dbReference type="InterPro" id="IPR017937">
    <property type="entry name" value="Thioredoxin_CS"/>
</dbReference>
<keyword evidence="2" id="KW-0472">Membrane</keyword>